<dbReference type="EMBL" id="CYRY02003078">
    <property type="protein sequence ID" value="VCW67754.1"/>
    <property type="molecule type" value="Genomic_DNA"/>
</dbReference>
<gene>
    <name evidence="2" type="ORF">BN2614_LOCUS1</name>
</gene>
<feature type="compositionally biased region" description="Basic residues" evidence="1">
    <location>
        <begin position="28"/>
        <end position="44"/>
    </location>
</feature>
<accession>A0A9X9LGY9</accession>
<protein>
    <submittedName>
        <fullName evidence="2">Uncharacterized protein</fullName>
    </submittedName>
</protein>
<organism evidence="2 3">
    <name type="scientific">Gulo gulo</name>
    <name type="common">Wolverine</name>
    <name type="synonym">Gluton</name>
    <dbReference type="NCBI Taxonomy" id="48420"/>
    <lineage>
        <taxon>Eukaryota</taxon>
        <taxon>Metazoa</taxon>
        <taxon>Chordata</taxon>
        <taxon>Craniata</taxon>
        <taxon>Vertebrata</taxon>
        <taxon>Euteleostomi</taxon>
        <taxon>Mammalia</taxon>
        <taxon>Eutheria</taxon>
        <taxon>Laurasiatheria</taxon>
        <taxon>Carnivora</taxon>
        <taxon>Caniformia</taxon>
        <taxon>Musteloidea</taxon>
        <taxon>Mustelidae</taxon>
        <taxon>Guloninae</taxon>
        <taxon>Gulo</taxon>
    </lineage>
</organism>
<comment type="caution">
    <text evidence="2">The sequence shown here is derived from an EMBL/GenBank/DDBJ whole genome shotgun (WGS) entry which is preliminary data.</text>
</comment>
<proteinExistence type="predicted"/>
<sequence>RCGAGGRQAAPPPGSARCPASCHSAQRWCRRPRWPPCPRGRRPRPGLQGRVQAEGGLGQRAPLAPGNSPVPLGALRAAGKGLELQPTHGKPEATVPQGEKKRLKAISQSPQTRKEKL</sequence>
<evidence type="ECO:0000313" key="3">
    <source>
        <dbReference type="Proteomes" id="UP000269945"/>
    </source>
</evidence>
<dbReference type="Proteomes" id="UP000269945">
    <property type="component" value="Unassembled WGS sequence"/>
</dbReference>
<evidence type="ECO:0000256" key="1">
    <source>
        <dbReference type="SAM" id="MobiDB-lite"/>
    </source>
</evidence>
<feature type="region of interest" description="Disordered" evidence="1">
    <location>
        <begin position="1"/>
        <end position="117"/>
    </location>
</feature>
<name>A0A9X9LGY9_GULGU</name>
<reference evidence="2 3" key="1">
    <citation type="submission" date="2018-10" db="EMBL/GenBank/DDBJ databases">
        <authorList>
            <person name="Ekblom R."/>
            <person name="Jareborg N."/>
        </authorList>
    </citation>
    <scope>NUCLEOTIDE SEQUENCE [LARGE SCALE GENOMIC DNA]</scope>
    <source>
        <tissue evidence="2">Muscle</tissue>
    </source>
</reference>
<keyword evidence="3" id="KW-1185">Reference proteome</keyword>
<feature type="non-terminal residue" evidence="2">
    <location>
        <position position="1"/>
    </location>
</feature>
<dbReference type="AlphaFoldDB" id="A0A9X9LGY9"/>
<evidence type="ECO:0000313" key="2">
    <source>
        <dbReference type="EMBL" id="VCW67754.1"/>
    </source>
</evidence>